<evidence type="ECO:0000259" key="1">
    <source>
        <dbReference type="PROSITE" id="PS50930"/>
    </source>
</evidence>
<comment type="caution">
    <text evidence="2">The sequence shown here is derived from an EMBL/GenBank/DDBJ whole genome shotgun (WGS) entry which is preliminary data.</text>
</comment>
<dbReference type="Pfam" id="PF04397">
    <property type="entry name" value="LytTR"/>
    <property type="match status" value="1"/>
</dbReference>
<name>A0ABM9NTF3_9FLAO</name>
<dbReference type="SMART" id="SM00850">
    <property type="entry name" value="LytTR"/>
    <property type="match status" value="1"/>
</dbReference>
<proteinExistence type="predicted"/>
<dbReference type="EMBL" id="CAXIXY010000003">
    <property type="protein sequence ID" value="CAL2078367.1"/>
    <property type="molecule type" value="Genomic_DNA"/>
</dbReference>
<sequence length="172" mass="20114">MFKKRMIKEFAVIIVQKSNGKEVSQQTLLSVEQLRQLFSNELQLQSNSFLDSSPNTINDSQNYRDLGKIFIHVNDSYICLNIDSIIKCEASGNYTKFFTDKKEEYLVSKPLKYYQDLIVFKDFFRANRSVLVNLKFVISVYKREAIVLSTNERITVSVRNKSKLLEIINKYT</sequence>
<organism evidence="2 3">
    <name type="scientific">Tenacibaculum platacis</name>
    <dbReference type="NCBI Taxonomy" id="3137852"/>
    <lineage>
        <taxon>Bacteria</taxon>
        <taxon>Pseudomonadati</taxon>
        <taxon>Bacteroidota</taxon>
        <taxon>Flavobacteriia</taxon>
        <taxon>Flavobacteriales</taxon>
        <taxon>Flavobacteriaceae</taxon>
        <taxon>Tenacibaculum</taxon>
    </lineage>
</organism>
<evidence type="ECO:0000313" key="3">
    <source>
        <dbReference type="Proteomes" id="UP001497416"/>
    </source>
</evidence>
<accession>A0ABM9NTF3</accession>
<dbReference type="GO" id="GO:0003677">
    <property type="term" value="F:DNA binding"/>
    <property type="evidence" value="ECO:0007669"/>
    <property type="project" value="UniProtKB-KW"/>
</dbReference>
<evidence type="ECO:0000313" key="2">
    <source>
        <dbReference type="EMBL" id="CAL2078367.1"/>
    </source>
</evidence>
<keyword evidence="2" id="KW-0238">DNA-binding</keyword>
<feature type="domain" description="HTH LytTR-type" evidence="1">
    <location>
        <begin position="73"/>
        <end position="170"/>
    </location>
</feature>
<keyword evidence="3" id="KW-1185">Reference proteome</keyword>
<gene>
    <name evidence="2" type="ORF">T190607A01A_10684</name>
</gene>
<dbReference type="InterPro" id="IPR007492">
    <property type="entry name" value="LytTR_DNA-bd_dom"/>
</dbReference>
<protein>
    <submittedName>
        <fullName evidence="2">LytTr DNA-binding domain-containing protein</fullName>
    </submittedName>
</protein>
<dbReference type="Gene3D" id="2.40.50.1020">
    <property type="entry name" value="LytTr DNA-binding domain"/>
    <property type="match status" value="1"/>
</dbReference>
<reference evidence="2 3" key="1">
    <citation type="submission" date="2024-05" db="EMBL/GenBank/DDBJ databases">
        <authorList>
            <person name="Duchaud E."/>
        </authorList>
    </citation>
    <scope>NUCLEOTIDE SEQUENCE [LARGE SCALE GENOMIC DNA]</scope>
    <source>
        <strain evidence="2">Ena-SAMPLE-TAB-13-05-2024-13:56:06:370-140302</strain>
    </source>
</reference>
<dbReference type="Proteomes" id="UP001497416">
    <property type="component" value="Unassembled WGS sequence"/>
</dbReference>
<dbReference type="PROSITE" id="PS50930">
    <property type="entry name" value="HTH_LYTTR"/>
    <property type="match status" value="1"/>
</dbReference>
<dbReference type="RefSeq" id="WP_348710340.1">
    <property type="nucleotide sequence ID" value="NZ_CAXIXY010000003.1"/>
</dbReference>